<dbReference type="SMART" id="SM00365">
    <property type="entry name" value="LRR_SD22"/>
    <property type="match status" value="3"/>
</dbReference>
<dbReference type="InParanoid" id="A0A7I4F1L5"/>
<proteinExistence type="predicted"/>
<dbReference type="SUPFAM" id="SSF56112">
    <property type="entry name" value="Protein kinase-like (PK-like)"/>
    <property type="match status" value="1"/>
</dbReference>
<dbReference type="FunFam" id="3.80.10.10:FF:000095">
    <property type="entry name" value="LRR receptor-like serine/threonine-protein kinase GSO1"/>
    <property type="match status" value="1"/>
</dbReference>
<sequence>MGERLWSTICWEEVMPKRLAAGIEVSRHRASFRQLHMTGPIEYLTTLLLFILLFLGVSAETNDERSLFRFLDNVLPNYTALYNTTVPACEWPEITCIDRGQKAKIWSLNFSGRGLNGTILPGTLGALTSLTNLDLSHNLLSGEIPEDIFNLSSLTHLKLANNKLGGGLADLVSNLVQLGTLDLSQNMLSGPLPQRLDSMFLNVLDLHSNNFSGRIPSMLSLPNRLQTLDLSSNQLIGEVNHAYENLSQLKYLNLSRNLLTEALPGHFDKLGALRFLDFSSNRFYGSIPDSLTKLPELIQLSLANNRLTGPLPPLPWGNGDNHVLMFLDCSNNLLNGSIPEGLLASANLEVVRLAGNNFTGPLPVDFSAKLRELDLQNNNLNGSIPQKVTTLRALQKLELSSNHLGGNIPWNFFESSSLQYLGLGRNSFEGGPLLNVTSVAKILHLNLSSCKIKGSIPDLLAASLDRLQCLDLSHNHLNGSIPSSLFYMTTLEYLDLSFNKLTGAIPSTLTELPSLRYLNFSYNNLTGEVPRSGFNSSSFQGNPELCGLILTKSCPGQSPETPIYLHLHRRRHRVGAIAGIVIGTIVSSCSFVIIALFLYKRKPKKLPAKEVSKYLSEVPMTFEADSNSWAVQVPHPGSIPVIMFEKPLLNLTFADLLRATSIFHKDNQISDGHYGPSYKGALPGGLKIVVKVLFLGCPANEYEKVAQLEALGKIRHPNLLSLMGYCLVGGERLLVYEFMENGDVQRRLHELPEVPCAGNQDPEDWSKDTWEHSDSVTKIDDLSWPVRYRIALGVARALAFLHHNCSPQLVHRDVTSSNILLDSLYEPHLADYGLASLITSENLLETPAICGAPGYLPPEYGQAWKATTRGDVYSFGVVLLELVTGKRPIGHFHDSLSGHLVGWVRSLMREKRAYKCLDPKLACTGVENEMLETLRIGYLCTAELPSKRPTMQQIVGLLKDTQPKLTNS</sequence>
<evidence type="ECO:0000256" key="4">
    <source>
        <dbReference type="ARBA" id="ARBA00022692"/>
    </source>
</evidence>
<keyword evidence="7 9" id="KW-1133">Transmembrane helix</keyword>
<evidence type="ECO:0000256" key="9">
    <source>
        <dbReference type="SAM" id="Phobius"/>
    </source>
</evidence>
<dbReference type="FunFam" id="3.30.200.20:FF:000466">
    <property type="entry name" value="Putative LRR receptor-like serine/threonine-protein kinase"/>
    <property type="match status" value="1"/>
</dbReference>
<dbReference type="AlphaFoldDB" id="A0A7I4F1L5"/>
<reference evidence="11 12" key="1">
    <citation type="journal article" date="2008" name="Science">
        <title>The Physcomitrella genome reveals evolutionary insights into the conquest of land by plants.</title>
        <authorList>
            <person name="Rensing S."/>
            <person name="Lang D."/>
            <person name="Zimmer A."/>
            <person name="Terry A."/>
            <person name="Salamov A."/>
            <person name="Shapiro H."/>
            <person name="Nishiyama T."/>
            <person name="Perroud P.-F."/>
            <person name="Lindquist E."/>
            <person name="Kamisugi Y."/>
            <person name="Tanahashi T."/>
            <person name="Sakakibara K."/>
            <person name="Fujita T."/>
            <person name="Oishi K."/>
            <person name="Shin-I T."/>
            <person name="Kuroki Y."/>
            <person name="Toyoda A."/>
            <person name="Suzuki Y."/>
            <person name="Hashimoto A."/>
            <person name="Yamaguchi K."/>
            <person name="Sugano A."/>
            <person name="Kohara Y."/>
            <person name="Fujiyama A."/>
            <person name="Anterola A."/>
            <person name="Aoki S."/>
            <person name="Ashton N."/>
            <person name="Barbazuk W.B."/>
            <person name="Barker E."/>
            <person name="Bennetzen J."/>
            <person name="Bezanilla M."/>
            <person name="Blankenship R."/>
            <person name="Cho S.H."/>
            <person name="Dutcher S."/>
            <person name="Estelle M."/>
            <person name="Fawcett J.A."/>
            <person name="Gundlach H."/>
            <person name="Hanada K."/>
            <person name="Heyl A."/>
            <person name="Hicks K.A."/>
            <person name="Hugh J."/>
            <person name="Lohr M."/>
            <person name="Mayer K."/>
            <person name="Melkozernov A."/>
            <person name="Murata T."/>
            <person name="Nelson D."/>
            <person name="Pils B."/>
            <person name="Prigge M."/>
            <person name="Reiss B."/>
            <person name="Renner T."/>
            <person name="Rombauts S."/>
            <person name="Rushton P."/>
            <person name="Sanderfoot A."/>
            <person name="Schween G."/>
            <person name="Shiu S.-H."/>
            <person name="Stueber K."/>
            <person name="Theodoulou F.L."/>
            <person name="Tu H."/>
            <person name="Van de Peer Y."/>
            <person name="Verrier P.J."/>
            <person name="Waters E."/>
            <person name="Wood A."/>
            <person name="Yang L."/>
            <person name="Cove D."/>
            <person name="Cuming A."/>
            <person name="Hasebe M."/>
            <person name="Lucas S."/>
            <person name="Mishler D.B."/>
            <person name="Reski R."/>
            <person name="Grigoriev I."/>
            <person name="Quatrano R.S."/>
            <person name="Boore J.L."/>
        </authorList>
    </citation>
    <scope>NUCLEOTIDE SEQUENCE [LARGE SCALE GENOMIC DNA]</scope>
    <source>
        <strain evidence="11 12">cv. Gransden 2004</strain>
    </source>
</reference>
<dbReference type="Proteomes" id="UP000006727">
    <property type="component" value="Chromosome 12"/>
</dbReference>
<accession>A0A7I4F1L5</accession>
<dbReference type="InterPro" id="IPR001611">
    <property type="entry name" value="Leu-rich_rpt"/>
</dbReference>
<dbReference type="Pfam" id="PF13855">
    <property type="entry name" value="LRR_8"/>
    <property type="match status" value="2"/>
</dbReference>
<dbReference type="InterPro" id="IPR032675">
    <property type="entry name" value="LRR_dom_sf"/>
</dbReference>
<dbReference type="InterPro" id="IPR003591">
    <property type="entry name" value="Leu-rich_rpt_typical-subtyp"/>
</dbReference>
<dbReference type="Gene3D" id="1.10.510.10">
    <property type="entry name" value="Transferase(Phosphotransferase) domain 1"/>
    <property type="match status" value="1"/>
</dbReference>
<dbReference type="FunFam" id="3.80.10.10:FF:001690">
    <property type="entry name" value="Leucine-rich repeat receptor-like protein kinase PXC2"/>
    <property type="match status" value="1"/>
</dbReference>
<dbReference type="Pfam" id="PF07714">
    <property type="entry name" value="PK_Tyr_Ser-Thr"/>
    <property type="match status" value="1"/>
</dbReference>
<dbReference type="PROSITE" id="PS00109">
    <property type="entry name" value="PROTEIN_KINASE_TYR"/>
    <property type="match status" value="1"/>
</dbReference>
<dbReference type="SMART" id="SM00369">
    <property type="entry name" value="LRR_TYP"/>
    <property type="match status" value="7"/>
</dbReference>
<dbReference type="GO" id="GO:0004672">
    <property type="term" value="F:protein kinase activity"/>
    <property type="evidence" value="ECO:0000318"/>
    <property type="project" value="GO_Central"/>
</dbReference>
<dbReference type="GO" id="GO:0005524">
    <property type="term" value="F:ATP binding"/>
    <property type="evidence" value="ECO:0007669"/>
    <property type="project" value="InterPro"/>
</dbReference>
<evidence type="ECO:0000256" key="1">
    <source>
        <dbReference type="ARBA" id="ARBA00004167"/>
    </source>
</evidence>
<dbReference type="GO" id="GO:0045088">
    <property type="term" value="P:regulation of innate immune response"/>
    <property type="evidence" value="ECO:0000318"/>
    <property type="project" value="GO_Central"/>
</dbReference>
<dbReference type="InterPro" id="IPR000719">
    <property type="entry name" value="Prot_kinase_dom"/>
</dbReference>
<evidence type="ECO:0000256" key="5">
    <source>
        <dbReference type="ARBA" id="ARBA00022729"/>
    </source>
</evidence>
<organism evidence="11 12">
    <name type="scientific">Physcomitrium patens</name>
    <name type="common">Spreading-leaved earth moss</name>
    <name type="synonym">Physcomitrella patens</name>
    <dbReference type="NCBI Taxonomy" id="3218"/>
    <lineage>
        <taxon>Eukaryota</taxon>
        <taxon>Viridiplantae</taxon>
        <taxon>Streptophyta</taxon>
        <taxon>Embryophyta</taxon>
        <taxon>Bryophyta</taxon>
        <taxon>Bryophytina</taxon>
        <taxon>Bryopsida</taxon>
        <taxon>Funariidae</taxon>
        <taxon>Funariales</taxon>
        <taxon>Funariaceae</taxon>
        <taxon>Physcomitrium</taxon>
    </lineage>
</organism>
<feature type="domain" description="Protein kinase" evidence="10">
    <location>
        <begin position="663"/>
        <end position="965"/>
    </location>
</feature>
<keyword evidence="4 9" id="KW-0812">Transmembrane</keyword>
<dbReference type="PANTHER" id="PTHR48006:SF20">
    <property type="entry name" value="OS08G0276400 PROTEIN"/>
    <property type="match status" value="1"/>
</dbReference>
<dbReference type="InterPro" id="IPR051824">
    <property type="entry name" value="LRR_Rcpt-Like_S/T_Kinase"/>
</dbReference>
<dbReference type="InterPro" id="IPR001245">
    <property type="entry name" value="Ser-Thr/Tyr_kinase_cat_dom"/>
</dbReference>
<evidence type="ECO:0000256" key="8">
    <source>
        <dbReference type="ARBA" id="ARBA00023136"/>
    </source>
</evidence>
<name>A0A7I4F1L5_PHYPA</name>
<dbReference type="FunFam" id="3.80.10.10:FF:000722">
    <property type="entry name" value="Leucine-rich repeat receptor-like protein kinase"/>
    <property type="match status" value="1"/>
</dbReference>
<dbReference type="RefSeq" id="XP_024391567.1">
    <property type="nucleotide sequence ID" value="XM_024535799.2"/>
</dbReference>
<evidence type="ECO:0000256" key="7">
    <source>
        <dbReference type="ARBA" id="ARBA00022989"/>
    </source>
</evidence>
<protein>
    <recommendedName>
        <fullName evidence="10">Protein kinase domain-containing protein</fullName>
    </recommendedName>
</protein>
<reference evidence="11 12" key="2">
    <citation type="journal article" date="2018" name="Plant J.">
        <title>The Physcomitrella patens chromosome-scale assembly reveals moss genome structure and evolution.</title>
        <authorList>
            <person name="Lang D."/>
            <person name="Ullrich K.K."/>
            <person name="Murat F."/>
            <person name="Fuchs J."/>
            <person name="Jenkins J."/>
            <person name="Haas F.B."/>
            <person name="Piednoel M."/>
            <person name="Gundlach H."/>
            <person name="Van Bel M."/>
            <person name="Meyberg R."/>
            <person name="Vives C."/>
            <person name="Morata J."/>
            <person name="Symeonidi A."/>
            <person name="Hiss M."/>
            <person name="Muchero W."/>
            <person name="Kamisugi Y."/>
            <person name="Saleh O."/>
            <person name="Blanc G."/>
            <person name="Decker E.L."/>
            <person name="van Gessel N."/>
            <person name="Grimwood J."/>
            <person name="Hayes R.D."/>
            <person name="Graham S.W."/>
            <person name="Gunter L.E."/>
            <person name="McDaniel S.F."/>
            <person name="Hoernstein S.N.W."/>
            <person name="Larsson A."/>
            <person name="Li F.W."/>
            <person name="Perroud P.F."/>
            <person name="Phillips J."/>
            <person name="Ranjan P."/>
            <person name="Rokshar D.S."/>
            <person name="Rothfels C.J."/>
            <person name="Schneider L."/>
            <person name="Shu S."/>
            <person name="Stevenson D.W."/>
            <person name="Thummler F."/>
            <person name="Tillich M."/>
            <person name="Villarreal Aguilar J.C."/>
            <person name="Widiez T."/>
            <person name="Wong G.K."/>
            <person name="Wymore A."/>
            <person name="Zhang Y."/>
            <person name="Zimmer A.D."/>
            <person name="Quatrano R.S."/>
            <person name="Mayer K.F.X."/>
            <person name="Goodstein D."/>
            <person name="Casacuberta J.M."/>
            <person name="Vandepoele K."/>
            <person name="Reski R."/>
            <person name="Cuming A.C."/>
            <person name="Tuskan G.A."/>
            <person name="Maumus F."/>
            <person name="Salse J."/>
            <person name="Schmutz J."/>
            <person name="Rensing S.A."/>
        </authorList>
    </citation>
    <scope>NUCLEOTIDE SEQUENCE [LARGE SCALE GENOMIC DNA]</scope>
    <source>
        <strain evidence="11 12">cv. Gransden 2004</strain>
    </source>
</reference>
<dbReference type="GO" id="GO:0016020">
    <property type="term" value="C:membrane"/>
    <property type="evidence" value="ECO:0007669"/>
    <property type="project" value="UniProtKB-SubCell"/>
</dbReference>
<evidence type="ECO:0000313" key="11">
    <source>
        <dbReference type="EnsemblPlants" id="Pp3c12_16340V3.3"/>
    </source>
</evidence>
<dbReference type="KEGG" id="ppp:112289981"/>
<dbReference type="EnsemblPlants" id="Pp3c12_16340V3.3">
    <property type="protein sequence ID" value="Pp3c12_16340V3.3"/>
    <property type="gene ID" value="Pp3c12_16340"/>
</dbReference>
<dbReference type="Gene3D" id="3.30.200.20">
    <property type="entry name" value="Phosphorylase Kinase, domain 1"/>
    <property type="match status" value="1"/>
</dbReference>
<dbReference type="Gene3D" id="3.80.10.10">
    <property type="entry name" value="Ribonuclease Inhibitor"/>
    <property type="match status" value="3"/>
</dbReference>
<dbReference type="InterPro" id="IPR011009">
    <property type="entry name" value="Kinase-like_dom_sf"/>
</dbReference>
<dbReference type="PROSITE" id="PS50011">
    <property type="entry name" value="PROTEIN_KINASE_DOM"/>
    <property type="match status" value="1"/>
</dbReference>
<keyword evidence="12" id="KW-1185">Reference proteome</keyword>
<reference evidence="11" key="3">
    <citation type="submission" date="2020-12" db="UniProtKB">
        <authorList>
            <consortium name="EnsemblPlants"/>
        </authorList>
    </citation>
    <scope>IDENTIFICATION</scope>
</reference>
<dbReference type="FunCoup" id="A0A7I4F1L5">
    <property type="interactions" value="1439"/>
</dbReference>
<dbReference type="EMBL" id="ABEU02000012">
    <property type="status" value="NOT_ANNOTATED_CDS"/>
    <property type="molecule type" value="Genomic_DNA"/>
</dbReference>
<keyword evidence="3" id="KW-0433">Leucine-rich repeat</keyword>
<keyword evidence="6" id="KW-0677">Repeat</keyword>
<dbReference type="InterPro" id="IPR008266">
    <property type="entry name" value="Tyr_kinase_AS"/>
</dbReference>
<keyword evidence="2" id="KW-0597">Phosphoprotein</keyword>
<dbReference type="PANTHER" id="PTHR48006">
    <property type="entry name" value="LEUCINE-RICH REPEAT-CONTAINING PROTEIN DDB_G0281931-RELATED"/>
    <property type="match status" value="1"/>
</dbReference>
<dbReference type="GeneID" id="112289981"/>
<dbReference type="CDD" id="cd14066">
    <property type="entry name" value="STKc_IRAK"/>
    <property type="match status" value="1"/>
</dbReference>
<evidence type="ECO:0000256" key="2">
    <source>
        <dbReference type="ARBA" id="ARBA00022553"/>
    </source>
</evidence>
<feature type="transmembrane region" description="Helical" evidence="9">
    <location>
        <begin position="574"/>
        <end position="599"/>
    </location>
</feature>
<dbReference type="Pfam" id="PF00560">
    <property type="entry name" value="LRR_1"/>
    <property type="match status" value="5"/>
</dbReference>
<evidence type="ECO:0000259" key="10">
    <source>
        <dbReference type="PROSITE" id="PS50011"/>
    </source>
</evidence>
<dbReference type="PRINTS" id="PR00019">
    <property type="entry name" value="LEURICHRPT"/>
</dbReference>
<dbReference type="FunFam" id="1.10.510.10:FF:001947">
    <property type="entry name" value="Probably inactive leucine-rich repeat receptor-like protein kinase At5g58150"/>
    <property type="match status" value="1"/>
</dbReference>
<keyword evidence="8 9" id="KW-0472">Membrane</keyword>
<dbReference type="PROSITE" id="PS51450">
    <property type="entry name" value="LRR"/>
    <property type="match status" value="2"/>
</dbReference>
<dbReference type="SUPFAM" id="SSF52058">
    <property type="entry name" value="L domain-like"/>
    <property type="match status" value="2"/>
</dbReference>
<gene>
    <name evidence="11" type="primary">LOC112289981</name>
</gene>
<dbReference type="OrthoDB" id="1394818at2759"/>
<dbReference type="Gramene" id="Pp3c12_16340V3.3">
    <property type="protein sequence ID" value="Pp3c12_16340V3.3"/>
    <property type="gene ID" value="Pp3c12_16340"/>
</dbReference>
<feature type="transmembrane region" description="Helical" evidence="9">
    <location>
        <begin position="41"/>
        <end position="59"/>
    </location>
</feature>
<evidence type="ECO:0000256" key="3">
    <source>
        <dbReference type="ARBA" id="ARBA00022614"/>
    </source>
</evidence>
<evidence type="ECO:0000313" key="12">
    <source>
        <dbReference type="Proteomes" id="UP000006727"/>
    </source>
</evidence>
<keyword evidence="5" id="KW-0732">Signal</keyword>
<comment type="subcellular location">
    <subcellularLocation>
        <location evidence="1">Membrane</location>
        <topology evidence="1">Single-pass membrane protein</topology>
    </subcellularLocation>
</comment>
<evidence type="ECO:0000256" key="6">
    <source>
        <dbReference type="ARBA" id="ARBA00022737"/>
    </source>
</evidence>